<evidence type="ECO:0000313" key="1">
    <source>
        <dbReference type="EMBL" id="AFU06370.1"/>
    </source>
</evidence>
<dbReference type="HOGENOM" id="CLU_3045833_0_0_11"/>
<proteinExistence type="predicted"/>
<reference evidence="1 2" key="1">
    <citation type="journal article" date="2012" name="J. Bacteriol.">
        <title>Complete genome sequence of Nocardia brasiliensis HUJEG-1.</title>
        <authorList>
            <person name="Vera-Cabrera L."/>
            <person name="Ortiz-Lopez R."/>
            <person name="Elizondo-Gonzalez R."/>
            <person name="Perez-Maya A.A."/>
            <person name="Ocampo-Candiani J."/>
        </authorList>
    </citation>
    <scope>NUCLEOTIDE SEQUENCE [LARGE SCALE GENOMIC DNA]</scope>
    <source>
        <strain evidence="2">ATCC 700358</strain>
    </source>
</reference>
<keyword evidence="2" id="KW-1185">Reference proteome</keyword>
<dbReference type="KEGG" id="nbr:O3I_042125"/>
<sequence length="54" mass="5752">MLALRRTSPADVGAPVEVAYGQPHPFVPDWMFGVTGFEAAGLGARRGAMEAHRV</sequence>
<evidence type="ECO:0000313" key="2">
    <source>
        <dbReference type="Proteomes" id="UP000006304"/>
    </source>
</evidence>
<dbReference type="EMBL" id="CP003876">
    <property type="protein sequence ID" value="AFU06370.1"/>
    <property type="molecule type" value="Genomic_DNA"/>
</dbReference>
<protein>
    <submittedName>
        <fullName evidence="1">Uncharacterized protein</fullName>
    </submittedName>
</protein>
<accession>K0FAA7</accession>
<dbReference type="AlphaFoldDB" id="K0FAA7"/>
<gene>
    <name evidence="1" type="ORF">O3I_042125</name>
</gene>
<organism evidence="1 2">
    <name type="scientific">Nocardia brasiliensis (strain ATCC 700358 / HUJEG-1)</name>
    <dbReference type="NCBI Taxonomy" id="1133849"/>
    <lineage>
        <taxon>Bacteria</taxon>
        <taxon>Bacillati</taxon>
        <taxon>Actinomycetota</taxon>
        <taxon>Actinomycetes</taxon>
        <taxon>Mycobacteriales</taxon>
        <taxon>Nocardiaceae</taxon>
        <taxon>Nocardia</taxon>
    </lineage>
</organism>
<name>K0FAA7_NOCB7</name>
<dbReference type="Proteomes" id="UP000006304">
    <property type="component" value="Chromosome"/>
</dbReference>